<dbReference type="SUPFAM" id="SSF52151">
    <property type="entry name" value="FabD/lysophospholipase-like"/>
    <property type="match status" value="1"/>
</dbReference>
<dbReference type="AlphaFoldDB" id="A0A9W8RWE5"/>
<dbReference type="Gene3D" id="3.40.1090.10">
    <property type="entry name" value="Cytosolic phospholipase A2 catalytic domain"/>
    <property type="match status" value="1"/>
</dbReference>
<evidence type="ECO:0000259" key="10">
    <source>
        <dbReference type="PROSITE" id="PS51210"/>
    </source>
</evidence>
<evidence type="ECO:0000256" key="7">
    <source>
        <dbReference type="SAM" id="Coils"/>
    </source>
</evidence>
<dbReference type="InterPro" id="IPR016035">
    <property type="entry name" value="Acyl_Trfase/lysoPLipase"/>
</dbReference>
<evidence type="ECO:0000256" key="5">
    <source>
        <dbReference type="PROSITE-ProRule" id="PRU00555"/>
    </source>
</evidence>
<feature type="region of interest" description="Disordered" evidence="8">
    <location>
        <begin position="792"/>
        <end position="825"/>
    </location>
</feature>
<evidence type="ECO:0000313" key="12">
    <source>
        <dbReference type="Proteomes" id="UP001152049"/>
    </source>
</evidence>
<sequence length="825" mass="92948">MRHYRGSLKSLSLNRLTSRLTAQPRIPRRKIAHRQHRHLWTSLSKRDAKEQAQQRSTLPVAVITGGLFIWWLYPSDDFAQLSSKQTKQRQRTGQDSEKDENQERNQDAGTDADQSAWVNFARRFEAFCTLNDVEFSSFSDKVVSYLLPEWSRLIPGYVRKLQRELSMSSGSLADEIWRDAHDPLINPEIRYSAEVRVSSDLCDEEKAYLARRKRVARIGLAKYLGLEEDEVHPDDVPTIAMCGSGGGLRALIAGTGSTLATEEDGLFDCVTYTSGVSGSCWLQALNLTSFNKGSLSNLLEHLKARASTHIAYPPTAFQSLASMPTNKYLLSGMVEKLKGDPKADFGLVDVYGVLLAARYLVPKGDLGVNDRDFKLSNQRQYVQYGQLPLPIYTAVRHEIPNLPEAAQQSPIEAEIAKEEAKKEAWFQWYEITPYEFFCEEFGAGIPTWALGRRFDGGHDIPPEHGFHLPEIRLPLLMGIFGSAFCATLSHYYREIKPLVQGLTGFGTIDELISTRDDDLVKVHPIDPAKIPNFAYGMHGKLPNTTPTSMYDNEYIQLMDAGMSNNLPIYPLLRPGRDVDVLVAFDASADIKTDNWLSVADGYARQRGIKGWPVGIGWPKSGEATSQVVEELDDAQAKSTREAEIRLREAKKDQKELRQEAHEEGKQVMAENDKTKFEHGEQEAGDLGYCTVWVGTNQERSSEPPPPSKALSDETSWQLMDPNAGIAVVYLPFISNDKVPGISPGTTDYLSTWNFIYTPDQIDNVVKLARANYNEGKQQIRDTIRAVYQRKKKLREEKEKAQRQDRYRSLVRRGEGTRLGEGDHFS</sequence>
<feature type="region of interest" description="Disordered" evidence="8">
    <location>
        <begin position="83"/>
        <end position="112"/>
    </location>
</feature>
<dbReference type="PROSITE" id="PS51210">
    <property type="entry name" value="PLA2C"/>
    <property type="match status" value="1"/>
</dbReference>
<keyword evidence="12" id="KW-1185">Reference proteome</keyword>
<comment type="similarity">
    <text evidence="1 6">Belongs to the lysophospholipase family.</text>
</comment>
<dbReference type="SMART" id="SM00022">
    <property type="entry name" value="PLAc"/>
    <property type="match status" value="1"/>
</dbReference>
<feature type="coiled-coil region" evidence="7">
    <location>
        <begin position="639"/>
        <end position="666"/>
    </location>
</feature>
<organism evidence="11 12">
    <name type="scientific">Fusarium torreyae</name>
    <dbReference type="NCBI Taxonomy" id="1237075"/>
    <lineage>
        <taxon>Eukaryota</taxon>
        <taxon>Fungi</taxon>
        <taxon>Dikarya</taxon>
        <taxon>Ascomycota</taxon>
        <taxon>Pezizomycotina</taxon>
        <taxon>Sordariomycetes</taxon>
        <taxon>Hypocreomycetidae</taxon>
        <taxon>Hypocreales</taxon>
        <taxon>Nectriaceae</taxon>
        <taxon>Fusarium</taxon>
    </lineage>
</organism>
<proteinExistence type="inferred from homology"/>
<dbReference type="InterPro" id="IPR002642">
    <property type="entry name" value="LysoPLipase_cat_dom"/>
</dbReference>
<dbReference type="Pfam" id="PF01735">
    <property type="entry name" value="PLA2_B"/>
    <property type="match status" value="1"/>
</dbReference>
<feature type="transmembrane region" description="Helical" evidence="9">
    <location>
        <begin position="56"/>
        <end position="73"/>
    </location>
</feature>
<dbReference type="GO" id="GO:0046475">
    <property type="term" value="P:glycerophospholipid catabolic process"/>
    <property type="evidence" value="ECO:0007669"/>
    <property type="project" value="TreeGrafter"/>
</dbReference>
<dbReference type="GO" id="GO:0004622">
    <property type="term" value="F:phosphatidylcholine lysophospholipase activity"/>
    <property type="evidence" value="ECO:0007669"/>
    <property type="project" value="UniProtKB-EC"/>
</dbReference>
<keyword evidence="9" id="KW-1133">Transmembrane helix</keyword>
<gene>
    <name evidence="11" type="ORF">NW762_007793</name>
</gene>
<keyword evidence="7" id="KW-0175">Coiled coil</keyword>
<dbReference type="CDD" id="cd00147">
    <property type="entry name" value="cPLA2_like"/>
    <property type="match status" value="1"/>
</dbReference>
<evidence type="ECO:0000256" key="6">
    <source>
        <dbReference type="RuleBase" id="RU362103"/>
    </source>
</evidence>
<dbReference type="GO" id="GO:0005829">
    <property type="term" value="C:cytosol"/>
    <property type="evidence" value="ECO:0007669"/>
    <property type="project" value="TreeGrafter"/>
</dbReference>
<dbReference type="EMBL" id="JAOQAZ010000015">
    <property type="protein sequence ID" value="KAJ4258709.1"/>
    <property type="molecule type" value="Genomic_DNA"/>
</dbReference>
<evidence type="ECO:0000256" key="9">
    <source>
        <dbReference type="SAM" id="Phobius"/>
    </source>
</evidence>
<name>A0A9W8RWE5_9HYPO</name>
<dbReference type="OrthoDB" id="6121437at2759"/>
<keyword evidence="2 5" id="KW-0378">Hydrolase</keyword>
<dbReference type="EC" id="3.1.1.5" evidence="6"/>
<accession>A0A9W8RWE5</accession>
<protein>
    <recommendedName>
        <fullName evidence="6">Lysophospholipase</fullName>
        <ecNumber evidence="6">3.1.1.5</ecNumber>
    </recommendedName>
</protein>
<evidence type="ECO:0000313" key="11">
    <source>
        <dbReference type="EMBL" id="KAJ4258709.1"/>
    </source>
</evidence>
<feature type="domain" description="PLA2c" evidence="10">
    <location>
        <begin position="187"/>
        <end position="816"/>
    </location>
</feature>
<comment type="catalytic activity">
    <reaction evidence="6">
        <text>a 1-acyl-sn-glycero-3-phosphocholine + H2O = sn-glycerol 3-phosphocholine + a fatty acid + H(+)</text>
        <dbReference type="Rhea" id="RHEA:15177"/>
        <dbReference type="ChEBI" id="CHEBI:15377"/>
        <dbReference type="ChEBI" id="CHEBI:15378"/>
        <dbReference type="ChEBI" id="CHEBI:16870"/>
        <dbReference type="ChEBI" id="CHEBI:28868"/>
        <dbReference type="ChEBI" id="CHEBI:58168"/>
        <dbReference type="EC" id="3.1.1.5"/>
    </reaction>
</comment>
<evidence type="ECO:0000256" key="3">
    <source>
        <dbReference type="ARBA" id="ARBA00022963"/>
    </source>
</evidence>
<reference evidence="11" key="1">
    <citation type="submission" date="2022-09" db="EMBL/GenBank/DDBJ databases">
        <title>Fusarium specimens isolated from Avocado Roots.</title>
        <authorList>
            <person name="Stajich J."/>
            <person name="Roper C."/>
            <person name="Heimlech-Rivalta G."/>
        </authorList>
    </citation>
    <scope>NUCLEOTIDE SEQUENCE</scope>
    <source>
        <strain evidence="11">CF00136</strain>
    </source>
</reference>
<dbReference type="GO" id="GO:0004623">
    <property type="term" value="F:phospholipase A2 activity"/>
    <property type="evidence" value="ECO:0007669"/>
    <property type="project" value="TreeGrafter"/>
</dbReference>
<keyword evidence="3 5" id="KW-0442">Lipid degradation</keyword>
<feature type="compositionally biased region" description="Basic and acidic residues" evidence="8">
    <location>
        <begin position="793"/>
        <end position="825"/>
    </location>
</feature>
<dbReference type="PANTHER" id="PTHR10728">
    <property type="entry name" value="CYTOSOLIC PHOSPHOLIPASE A2"/>
    <property type="match status" value="1"/>
</dbReference>
<dbReference type="PANTHER" id="PTHR10728:SF40">
    <property type="entry name" value="PATATIN FAMILY PROTEIN"/>
    <property type="match status" value="1"/>
</dbReference>
<keyword evidence="9" id="KW-0472">Membrane</keyword>
<evidence type="ECO:0000256" key="8">
    <source>
        <dbReference type="SAM" id="MobiDB-lite"/>
    </source>
</evidence>
<evidence type="ECO:0000256" key="2">
    <source>
        <dbReference type="ARBA" id="ARBA00022801"/>
    </source>
</evidence>
<dbReference type="Proteomes" id="UP001152049">
    <property type="component" value="Unassembled WGS sequence"/>
</dbReference>
<keyword evidence="4 5" id="KW-0443">Lipid metabolism</keyword>
<keyword evidence="9" id="KW-0812">Transmembrane</keyword>
<comment type="caution">
    <text evidence="11">The sequence shown here is derived from an EMBL/GenBank/DDBJ whole genome shotgun (WGS) entry which is preliminary data.</text>
</comment>
<evidence type="ECO:0000256" key="1">
    <source>
        <dbReference type="ARBA" id="ARBA00008780"/>
    </source>
</evidence>
<evidence type="ECO:0000256" key="4">
    <source>
        <dbReference type="ARBA" id="ARBA00023098"/>
    </source>
</evidence>
<feature type="compositionally biased region" description="Basic and acidic residues" evidence="8">
    <location>
        <begin position="92"/>
        <end position="106"/>
    </location>
</feature>